<proteinExistence type="predicted"/>
<dbReference type="eggNOG" id="ENOG50329KE">
    <property type="taxonomic scope" value="Bacteria"/>
</dbReference>
<name>L0RCB7_9BACT</name>
<dbReference type="Proteomes" id="UP000010808">
    <property type="component" value="Chromosome"/>
</dbReference>
<dbReference type="HOGENOM" id="CLU_1169203_0_0_7"/>
<reference evidence="1 2" key="1">
    <citation type="submission" date="2012-10" db="EMBL/GenBank/DDBJ databases">
        <authorList>
            <person name="Genoscope - CEA"/>
        </authorList>
    </citation>
    <scope>NUCLEOTIDE SEQUENCE [LARGE SCALE GENOMIC DNA]</scope>
    <source>
        <strain evidence="2">AM13 / DSM 14728</strain>
    </source>
</reference>
<protein>
    <recommendedName>
        <fullName evidence="3">YdjC family protein</fullName>
    </recommendedName>
</protein>
<sequence length="245" mass="28289">MKNSPRPRYCITLDTDWASDQAIRFSLDLIIQQGIIPTVFATNPSKILTEYSEKGVIELGLHPNFLPNSTHGEDYQDVINSLFEMYPTAKTFRSHAYFDNSIISRELFRRGIKYDANLCLHLQEGLKPMHHESGLTRFPTFLEDGVFLFYYKQTSLNEQTKTVILSDGLKIFNFHPTSVFLNIDTKQNYNRYKNLAKTLSNKHISLACSGFGARTLLNQIIELIKNNGYEFHSLNKLYNTYKNIV</sequence>
<evidence type="ECO:0008006" key="3">
    <source>
        <dbReference type="Google" id="ProtNLM"/>
    </source>
</evidence>
<dbReference type="RefSeq" id="WP_015335816.1">
    <property type="nucleotide sequence ID" value="NC_020055.1"/>
</dbReference>
<dbReference type="EMBL" id="FO203522">
    <property type="protein sequence ID" value="CCO23211.1"/>
    <property type="molecule type" value="Genomic_DNA"/>
</dbReference>
<keyword evidence="2" id="KW-1185">Reference proteome</keyword>
<dbReference type="KEGG" id="dhy:DESAM_20924"/>
<dbReference type="STRING" id="1121451.DESAM_20924"/>
<evidence type="ECO:0000313" key="1">
    <source>
        <dbReference type="EMBL" id="CCO23211.1"/>
    </source>
</evidence>
<dbReference type="Gene3D" id="3.20.20.370">
    <property type="entry name" value="Glycoside hydrolase/deacetylase"/>
    <property type="match status" value="1"/>
</dbReference>
<accession>L0RCB7</accession>
<dbReference type="AlphaFoldDB" id="L0RCB7"/>
<dbReference type="Pfam" id="PF22537">
    <property type="entry name" value="WbmS-like"/>
    <property type="match status" value="1"/>
</dbReference>
<dbReference type="InterPro" id="IPR054492">
    <property type="entry name" value="WbmS-like"/>
</dbReference>
<gene>
    <name evidence="1" type="ORF">DESAM_20924</name>
</gene>
<dbReference type="OrthoDB" id="9805877at2"/>
<organism evidence="1 2">
    <name type="scientific">Maridesulfovibrio hydrothermalis AM13 = DSM 14728</name>
    <dbReference type="NCBI Taxonomy" id="1121451"/>
    <lineage>
        <taxon>Bacteria</taxon>
        <taxon>Pseudomonadati</taxon>
        <taxon>Thermodesulfobacteriota</taxon>
        <taxon>Desulfovibrionia</taxon>
        <taxon>Desulfovibrionales</taxon>
        <taxon>Desulfovibrionaceae</taxon>
        <taxon>Maridesulfovibrio</taxon>
    </lineage>
</organism>
<evidence type="ECO:0000313" key="2">
    <source>
        <dbReference type="Proteomes" id="UP000010808"/>
    </source>
</evidence>
<dbReference type="PATRIC" id="fig|1121451.3.peg.1193"/>